<evidence type="ECO:0000256" key="6">
    <source>
        <dbReference type="ARBA" id="ARBA00023242"/>
    </source>
</evidence>
<dbReference type="Proteomes" id="UP000249757">
    <property type="component" value="Unassembled WGS sequence"/>
</dbReference>
<dbReference type="GO" id="GO:0006351">
    <property type="term" value="P:DNA-templated transcription"/>
    <property type="evidence" value="ECO:0007669"/>
    <property type="project" value="InterPro"/>
</dbReference>
<dbReference type="Proteomes" id="UP000245464">
    <property type="component" value="Chromosome 2"/>
</dbReference>
<proteinExistence type="predicted"/>
<dbReference type="GO" id="GO:0000785">
    <property type="term" value="C:chromatin"/>
    <property type="evidence" value="ECO:0007669"/>
    <property type="project" value="TreeGrafter"/>
</dbReference>
<dbReference type="AlphaFoldDB" id="A0A834S3B8"/>
<feature type="compositionally biased region" description="Low complexity" evidence="8">
    <location>
        <begin position="55"/>
        <end position="66"/>
    </location>
</feature>
<keyword evidence="13" id="KW-1185">Reference proteome</keyword>
<reference evidence="11" key="2">
    <citation type="submission" date="2021-05" db="EMBL/GenBank/DDBJ databases">
        <authorList>
            <person name="Moolhuijzen P.M."/>
            <person name="Moffat C.S."/>
        </authorList>
    </citation>
    <scope>NUCLEOTIDE SEQUENCE</scope>
    <source>
        <strain evidence="11">86-124</strain>
    </source>
</reference>
<keyword evidence="5" id="KW-0862">Zinc</keyword>
<protein>
    <submittedName>
        <fullName evidence="11">Fungal specific transcription factor domain containing protein</fullName>
    </submittedName>
</protein>
<feature type="region of interest" description="Disordered" evidence="8">
    <location>
        <begin position="194"/>
        <end position="222"/>
    </location>
</feature>
<keyword evidence="3" id="KW-0677">Repeat</keyword>
<evidence type="ECO:0000256" key="1">
    <source>
        <dbReference type="ARBA" id="ARBA00004123"/>
    </source>
</evidence>
<reference evidence="13" key="4">
    <citation type="journal article" date="2022" name="Microb. Genom.">
        <title>A global pangenome for the wheat fungal pathogen Pyrenophora tritici-repentis and prediction of effector protein structural homology.</title>
        <authorList>
            <person name="Moolhuijzen P.M."/>
            <person name="See P.T."/>
            <person name="Shi G."/>
            <person name="Powell H.R."/>
            <person name="Cockram J."/>
            <person name="Jorgensen L.N."/>
            <person name="Benslimane H."/>
            <person name="Strelkov S.E."/>
            <person name="Turner J."/>
            <person name="Liu Z."/>
            <person name="Moffat C.S."/>
        </authorList>
    </citation>
    <scope>NUCLEOTIDE SEQUENCE [LARGE SCALE GENOMIC DNA]</scope>
</reference>
<dbReference type="EMBL" id="NQIK02000002">
    <property type="protein sequence ID" value="KAF7574340.1"/>
    <property type="molecule type" value="Genomic_DNA"/>
</dbReference>
<reference evidence="11" key="3">
    <citation type="journal article" date="2022" name="bioRxiv">
        <title>A global pangenome for the wheat fungal pathogen Pyrenophora tritici-repentis and prediction of effector protein structural homology.</title>
        <authorList>
            <person name="Moolhuijzen P."/>
            <person name="See P.T."/>
            <person name="Shi G."/>
            <person name="Powell H.R."/>
            <person name="Cockram J."/>
            <person name="Jorgensen L.N."/>
            <person name="Benslimane H."/>
            <person name="Strelkov S.E."/>
            <person name="Turner J."/>
            <person name="Liu Z."/>
            <person name="Moffat C.S."/>
        </authorList>
    </citation>
    <scope>NUCLEOTIDE SEQUENCE</scope>
    <source>
        <strain evidence="11">86-124</strain>
    </source>
</reference>
<dbReference type="InterPro" id="IPR007219">
    <property type="entry name" value="XnlR_reg_dom"/>
</dbReference>
<dbReference type="GO" id="GO:0000981">
    <property type="term" value="F:DNA-binding transcription factor activity, RNA polymerase II-specific"/>
    <property type="evidence" value="ECO:0007669"/>
    <property type="project" value="InterPro"/>
</dbReference>
<reference evidence="10 12" key="1">
    <citation type="journal article" date="2018" name="BMC Genomics">
        <title>Comparative genomics of the wheat fungal pathogen Pyrenophora tritici-repentis reveals chromosomal variations and genome plasticity.</title>
        <authorList>
            <person name="Moolhuijzen P."/>
            <person name="See P.T."/>
            <person name="Hane J.K."/>
            <person name="Shi G."/>
            <person name="Liu Z."/>
            <person name="Oliver R.P."/>
            <person name="Moffat C.S."/>
        </authorList>
    </citation>
    <scope>NUCLEOTIDE SEQUENCE [LARGE SCALE GENOMIC DNA]</scope>
    <source>
        <strain evidence="10">M4</strain>
    </source>
</reference>
<evidence type="ECO:0000313" key="10">
    <source>
        <dbReference type="EMBL" id="KAF7574340.1"/>
    </source>
</evidence>
<comment type="caution">
    <text evidence="10">The sequence shown here is derived from an EMBL/GenBank/DDBJ whole genome shotgun (WGS) entry which is preliminary data.</text>
</comment>
<evidence type="ECO:0000313" key="13">
    <source>
        <dbReference type="Proteomes" id="UP000249757"/>
    </source>
</evidence>
<evidence type="ECO:0000256" key="4">
    <source>
        <dbReference type="ARBA" id="ARBA00022771"/>
    </source>
</evidence>
<evidence type="ECO:0000256" key="2">
    <source>
        <dbReference type="ARBA" id="ARBA00022723"/>
    </source>
</evidence>
<evidence type="ECO:0000259" key="9">
    <source>
        <dbReference type="PROSITE" id="PS50157"/>
    </source>
</evidence>
<dbReference type="GO" id="GO:0005634">
    <property type="term" value="C:nucleus"/>
    <property type="evidence" value="ECO:0007669"/>
    <property type="project" value="UniProtKB-SubCell"/>
</dbReference>
<keyword evidence="4 7" id="KW-0863">Zinc-finger</keyword>
<dbReference type="InterPro" id="IPR013087">
    <property type="entry name" value="Znf_C2H2_type"/>
</dbReference>
<comment type="subcellular location">
    <subcellularLocation>
        <location evidence="1">Nucleus</location>
    </subcellularLocation>
</comment>
<dbReference type="PANTHER" id="PTHR40626:SF10">
    <property type="entry name" value="C2H2-TYPE DOMAIN-CONTAINING PROTEIN"/>
    <property type="match status" value="1"/>
</dbReference>
<evidence type="ECO:0000256" key="3">
    <source>
        <dbReference type="ARBA" id="ARBA00022737"/>
    </source>
</evidence>
<gene>
    <name evidence="11" type="ORF">Ptr86124_001559</name>
    <name evidence="10" type="ORF">PtrM4_059630</name>
</gene>
<feature type="region of interest" description="Disordered" evidence="8">
    <location>
        <begin position="50"/>
        <end position="86"/>
    </location>
</feature>
<dbReference type="Pfam" id="PF04082">
    <property type="entry name" value="Fungal_trans"/>
    <property type="match status" value="1"/>
</dbReference>
<dbReference type="PROSITE" id="PS50157">
    <property type="entry name" value="ZINC_FINGER_C2H2_2"/>
    <property type="match status" value="1"/>
</dbReference>
<sequence>MYLLLKELQASRTPDTPPPNAEKPYSCRCGAAFTRRDLLTRHWRITHHAGNAGVTESTSSTETATTLDAPQQQDPSHVHPVPASRLSVSDASVTHAHLVPQVHSGQLELHDPAPVFQDPQAHIITQGVYDTKAETLRVGRLADDDLELQQAPPPYNDEGFEDFRDFVNFIDGVGLSAQWTPEYDFDWMRIGEHQQESRRHSREPETAPSPGPEDIGTPFSTWLPSAPADDQVHLRSHAEDELCDKRSRNGTYHVSDDHRNFLVSLLECFPSPISDFEIPSRHTLTRYITAFFGGFHSHFPFIHFPTYKPSCSPLELTLAMCAAGAQYCFERRSSERLFRVSKAIVFERLRQEESHFGPQTLAFIASRNVVSPVSAPSTRRSGPWAPLDMAKTLLILVGYATWERKDLLQQAFALRGLLVQTLRDIGLEEEKPDLNGSTSRAAMWDHWVQRESARRTKLVSFAYINVHSITYNIHPLLWSSELHLRLPCLSQEWQASSAAQWVTLQRDTKEEQMPFQQALSILLQGTANQELVHPIPSPIGNYILLHALLQRIYVVRELSFPATSPATISDAEMQVISRALRAWTSLWQQTPESMLDPNNESGPIPFTSSALLVVAYVRLSLNIGPYRHLESRDTDVIANGLRQVPDIERNDNLLPALLYSTHALSIPVRLGIDRVARSQAFFWSVQHAISSFECAIFLGKWLCSVARPSREDTLSRSEHRILHWVRCIIKEAYAVIDFDEPEVRDGTLSVPSEPFALGLAVLNIWSRFFRGNTQWQFVVNLGLSLEKYIRTLV</sequence>
<evidence type="ECO:0000256" key="7">
    <source>
        <dbReference type="PROSITE-ProRule" id="PRU00042"/>
    </source>
</evidence>
<evidence type="ECO:0000256" key="5">
    <source>
        <dbReference type="ARBA" id="ARBA00022833"/>
    </source>
</evidence>
<evidence type="ECO:0000313" key="11">
    <source>
        <dbReference type="EMBL" id="KAI1518431.1"/>
    </source>
</evidence>
<feature type="domain" description="C2H2-type" evidence="9">
    <location>
        <begin position="25"/>
        <end position="53"/>
    </location>
</feature>
<feature type="compositionally biased region" description="Basic and acidic residues" evidence="8">
    <location>
        <begin position="194"/>
        <end position="205"/>
    </location>
</feature>
<organism evidence="10 12">
    <name type="scientific">Pyrenophora tritici-repentis</name>
    <dbReference type="NCBI Taxonomy" id="45151"/>
    <lineage>
        <taxon>Eukaryota</taxon>
        <taxon>Fungi</taxon>
        <taxon>Dikarya</taxon>
        <taxon>Ascomycota</taxon>
        <taxon>Pezizomycotina</taxon>
        <taxon>Dothideomycetes</taxon>
        <taxon>Pleosporomycetidae</taxon>
        <taxon>Pleosporales</taxon>
        <taxon>Pleosporineae</taxon>
        <taxon>Pleosporaceae</taxon>
        <taxon>Pyrenophora</taxon>
    </lineage>
</organism>
<dbReference type="EMBL" id="NRDI02000002">
    <property type="protein sequence ID" value="KAI1518431.1"/>
    <property type="molecule type" value="Genomic_DNA"/>
</dbReference>
<dbReference type="GO" id="GO:0008270">
    <property type="term" value="F:zinc ion binding"/>
    <property type="evidence" value="ECO:0007669"/>
    <property type="project" value="UniProtKB-KW"/>
</dbReference>
<name>A0A834S3B8_9PLEO</name>
<evidence type="ECO:0000256" key="8">
    <source>
        <dbReference type="SAM" id="MobiDB-lite"/>
    </source>
</evidence>
<dbReference type="PANTHER" id="PTHR40626">
    <property type="entry name" value="MIP31509P"/>
    <property type="match status" value="1"/>
</dbReference>
<dbReference type="InterPro" id="IPR051059">
    <property type="entry name" value="VerF-like"/>
</dbReference>
<dbReference type="CDD" id="cd12148">
    <property type="entry name" value="fungal_TF_MHR"/>
    <property type="match status" value="1"/>
</dbReference>
<keyword evidence="6" id="KW-0539">Nucleus</keyword>
<dbReference type="Gene3D" id="3.30.160.60">
    <property type="entry name" value="Classic Zinc Finger"/>
    <property type="match status" value="1"/>
</dbReference>
<evidence type="ECO:0000313" key="12">
    <source>
        <dbReference type="Proteomes" id="UP000245464"/>
    </source>
</evidence>
<keyword evidence="2" id="KW-0479">Metal-binding</keyword>
<accession>A0A834S3B8</accession>
<dbReference type="GO" id="GO:0000978">
    <property type="term" value="F:RNA polymerase II cis-regulatory region sequence-specific DNA binding"/>
    <property type="evidence" value="ECO:0007669"/>
    <property type="project" value="InterPro"/>
</dbReference>